<gene>
    <name evidence="2" type="ORF">PFISCL1PPCAC_11669</name>
    <name evidence="1" type="ORF">PFISCL1PPCAC_7539</name>
</gene>
<keyword evidence="3" id="KW-1185">Reference proteome</keyword>
<dbReference type="EMBL" id="BTSY01000002">
    <property type="protein sequence ID" value="GMT16242.1"/>
    <property type="molecule type" value="Genomic_DNA"/>
</dbReference>
<proteinExistence type="predicted"/>
<evidence type="ECO:0000313" key="3">
    <source>
        <dbReference type="Proteomes" id="UP001432322"/>
    </source>
</evidence>
<feature type="non-terminal residue" evidence="1">
    <location>
        <position position="1"/>
    </location>
</feature>
<sequence length="77" mass="8698">HPLGTVKRAVPISLCVDSSLNGSQLIRYTFFLGFHGWGETAGGLCWNSSVRPCLRRRSQVVIDRRRLQYPRARLTGL</sequence>
<name>A0AAV5VDM0_9BILA</name>
<protein>
    <submittedName>
        <fullName evidence="1">Uncharacterized protein</fullName>
    </submittedName>
</protein>
<accession>A0AAV5VDM0</accession>
<evidence type="ECO:0000313" key="1">
    <source>
        <dbReference type="EMBL" id="GMT16242.1"/>
    </source>
</evidence>
<organism evidence="1 3">
    <name type="scientific">Pristionchus fissidentatus</name>
    <dbReference type="NCBI Taxonomy" id="1538716"/>
    <lineage>
        <taxon>Eukaryota</taxon>
        <taxon>Metazoa</taxon>
        <taxon>Ecdysozoa</taxon>
        <taxon>Nematoda</taxon>
        <taxon>Chromadorea</taxon>
        <taxon>Rhabditida</taxon>
        <taxon>Rhabditina</taxon>
        <taxon>Diplogasteromorpha</taxon>
        <taxon>Diplogasteroidea</taxon>
        <taxon>Neodiplogasteridae</taxon>
        <taxon>Pristionchus</taxon>
    </lineage>
</organism>
<comment type="caution">
    <text evidence="1">The sequence shown here is derived from an EMBL/GenBank/DDBJ whole genome shotgun (WGS) entry which is preliminary data.</text>
</comment>
<reference evidence="1" key="1">
    <citation type="submission" date="2023-10" db="EMBL/GenBank/DDBJ databases">
        <title>Genome assembly of Pristionchus species.</title>
        <authorList>
            <person name="Yoshida K."/>
            <person name="Sommer R.J."/>
        </authorList>
    </citation>
    <scope>NUCLEOTIDE SEQUENCE</scope>
    <source>
        <strain evidence="1">RS5133</strain>
    </source>
</reference>
<evidence type="ECO:0000313" key="2">
    <source>
        <dbReference type="EMBL" id="GMT20372.1"/>
    </source>
</evidence>
<dbReference type="EMBL" id="BTSY01000003">
    <property type="protein sequence ID" value="GMT20372.1"/>
    <property type="molecule type" value="Genomic_DNA"/>
</dbReference>
<dbReference type="Proteomes" id="UP001432322">
    <property type="component" value="Unassembled WGS sequence"/>
</dbReference>
<dbReference type="AlphaFoldDB" id="A0AAV5VDM0"/>